<protein>
    <submittedName>
        <fullName evidence="1">Uncharacterized protein</fullName>
    </submittedName>
</protein>
<proteinExistence type="predicted"/>
<gene>
    <name evidence="1" type="ORF">Tci_056443</name>
</gene>
<dbReference type="AlphaFoldDB" id="A0A6L2NIP9"/>
<reference evidence="1" key="1">
    <citation type="journal article" date="2019" name="Sci. Rep.">
        <title>Draft genome of Tanacetum cinerariifolium, the natural source of mosquito coil.</title>
        <authorList>
            <person name="Yamashiro T."/>
            <person name="Shiraishi A."/>
            <person name="Satake H."/>
            <person name="Nakayama K."/>
        </authorList>
    </citation>
    <scope>NUCLEOTIDE SEQUENCE</scope>
</reference>
<name>A0A6L2NIP9_TANCI</name>
<evidence type="ECO:0000313" key="1">
    <source>
        <dbReference type="EMBL" id="GEU84465.1"/>
    </source>
</evidence>
<dbReference type="EMBL" id="BKCJ010008899">
    <property type="protein sequence ID" value="GEU84465.1"/>
    <property type="molecule type" value="Genomic_DNA"/>
</dbReference>
<comment type="caution">
    <text evidence="1">The sequence shown here is derived from an EMBL/GenBank/DDBJ whole genome shotgun (WGS) entry which is preliminary data.</text>
</comment>
<sequence length="76" mass="8465">QFLHHSSANSWKWDLHSSGSGNTLHCSGNLYCQWELSPGSGNALCILFPTLVGFVLKLNREMTCLSINKLVWSTLN</sequence>
<organism evidence="1">
    <name type="scientific">Tanacetum cinerariifolium</name>
    <name type="common">Dalmatian daisy</name>
    <name type="synonym">Chrysanthemum cinerariifolium</name>
    <dbReference type="NCBI Taxonomy" id="118510"/>
    <lineage>
        <taxon>Eukaryota</taxon>
        <taxon>Viridiplantae</taxon>
        <taxon>Streptophyta</taxon>
        <taxon>Embryophyta</taxon>
        <taxon>Tracheophyta</taxon>
        <taxon>Spermatophyta</taxon>
        <taxon>Magnoliopsida</taxon>
        <taxon>eudicotyledons</taxon>
        <taxon>Gunneridae</taxon>
        <taxon>Pentapetalae</taxon>
        <taxon>asterids</taxon>
        <taxon>campanulids</taxon>
        <taxon>Asterales</taxon>
        <taxon>Asteraceae</taxon>
        <taxon>Asteroideae</taxon>
        <taxon>Anthemideae</taxon>
        <taxon>Anthemidinae</taxon>
        <taxon>Tanacetum</taxon>
    </lineage>
</organism>
<feature type="non-terminal residue" evidence="1">
    <location>
        <position position="1"/>
    </location>
</feature>
<accession>A0A6L2NIP9</accession>